<dbReference type="Gene3D" id="3.30.1330.20">
    <property type="entry name" value="Tubulin/FtsZ, C-terminal domain"/>
    <property type="match status" value="1"/>
</dbReference>
<dbReference type="RefSeq" id="WP_188819897.1">
    <property type="nucleotide sequence ID" value="NZ_BMLK01000010.1"/>
</dbReference>
<evidence type="ECO:0000256" key="2">
    <source>
        <dbReference type="ARBA" id="ARBA00023134"/>
    </source>
</evidence>
<dbReference type="InterPro" id="IPR008280">
    <property type="entry name" value="Tub_FtsZ_C"/>
</dbReference>
<accession>A0ABQ2JS63</accession>
<dbReference type="EMBL" id="BMLK01000010">
    <property type="protein sequence ID" value="GGN51243.1"/>
    <property type="molecule type" value="Genomic_DNA"/>
</dbReference>
<keyword evidence="1" id="KW-0547">Nucleotide-binding</keyword>
<reference evidence="4" key="1">
    <citation type="journal article" date="2019" name="Int. J. Syst. Evol. Microbiol.">
        <title>The Global Catalogue of Microorganisms (GCM) 10K type strain sequencing project: providing services to taxonomists for standard genome sequencing and annotation.</title>
        <authorList>
            <consortium name="The Broad Institute Genomics Platform"/>
            <consortium name="The Broad Institute Genome Sequencing Center for Infectious Disease"/>
            <person name="Wu L."/>
            <person name="Ma J."/>
        </authorList>
    </citation>
    <scope>NUCLEOTIDE SEQUENCE [LARGE SCALE GENOMIC DNA]</scope>
    <source>
        <strain evidence="4">CGMCC 1.6784</strain>
    </source>
</reference>
<dbReference type="InterPro" id="IPR037103">
    <property type="entry name" value="Tubulin/FtsZ-like_C"/>
</dbReference>
<organism evidence="3 4">
    <name type="scientific">Novosphingobium indicum</name>
    <dbReference type="NCBI Taxonomy" id="462949"/>
    <lineage>
        <taxon>Bacteria</taxon>
        <taxon>Pseudomonadati</taxon>
        <taxon>Pseudomonadota</taxon>
        <taxon>Alphaproteobacteria</taxon>
        <taxon>Sphingomonadales</taxon>
        <taxon>Sphingomonadaceae</taxon>
        <taxon>Novosphingobium</taxon>
    </lineage>
</organism>
<evidence type="ECO:0000313" key="3">
    <source>
        <dbReference type="EMBL" id="GGN51243.1"/>
    </source>
</evidence>
<evidence type="ECO:0000313" key="4">
    <source>
        <dbReference type="Proteomes" id="UP000605099"/>
    </source>
</evidence>
<name>A0ABQ2JS63_9SPHN</name>
<dbReference type="SUPFAM" id="SSF55307">
    <property type="entry name" value="Tubulin C-terminal domain-like"/>
    <property type="match status" value="1"/>
</dbReference>
<keyword evidence="4" id="KW-1185">Reference proteome</keyword>
<evidence type="ECO:0000256" key="1">
    <source>
        <dbReference type="ARBA" id="ARBA00022741"/>
    </source>
</evidence>
<gene>
    <name evidence="3" type="ORF">GCM10011349_23640</name>
</gene>
<dbReference type="Proteomes" id="UP000605099">
    <property type="component" value="Unassembled WGS sequence"/>
</dbReference>
<keyword evidence="2" id="KW-0342">GTP-binding</keyword>
<sequence>MPDPALDRMTEFVGTLVKIMDQQLIAVDLADVRAVLKETGGRGAIGIGEASGPNRAIEAAKLAILDLERNGGITLRGSD</sequence>
<comment type="caution">
    <text evidence="3">The sequence shown here is derived from an EMBL/GenBank/DDBJ whole genome shotgun (WGS) entry which is preliminary data.</text>
</comment>
<proteinExistence type="predicted"/>
<protein>
    <submittedName>
        <fullName evidence="3">Uncharacterized protein</fullName>
    </submittedName>
</protein>